<name>A0AAE0GS00_9CHLO</name>
<feature type="region of interest" description="Disordered" evidence="2">
    <location>
        <begin position="77"/>
        <end position="104"/>
    </location>
</feature>
<dbReference type="InterPro" id="IPR036612">
    <property type="entry name" value="KH_dom_type_1_sf"/>
</dbReference>
<dbReference type="Pfam" id="PF13920">
    <property type="entry name" value="zf-C3HC4_3"/>
    <property type="match status" value="1"/>
</dbReference>
<dbReference type="SMART" id="SM00184">
    <property type="entry name" value="RING"/>
    <property type="match status" value="1"/>
</dbReference>
<dbReference type="InterPro" id="IPR013083">
    <property type="entry name" value="Znf_RING/FYVE/PHD"/>
</dbReference>
<evidence type="ECO:0000313" key="4">
    <source>
        <dbReference type="EMBL" id="KAK3283344.1"/>
    </source>
</evidence>
<keyword evidence="1" id="KW-0479">Metal-binding</keyword>
<feature type="domain" description="RING-type" evidence="3">
    <location>
        <begin position="7"/>
        <end position="53"/>
    </location>
</feature>
<keyword evidence="1" id="KW-0863">Zinc-finger</keyword>
<feature type="compositionally biased region" description="Polar residues" evidence="2">
    <location>
        <begin position="81"/>
        <end position="98"/>
    </location>
</feature>
<evidence type="ECO:0000256" key="2">
    <source>
        <dbReference type="SAM" id="MobiDB-lite"/>
    </source>
</evidence>
<organism evidence="4 5">
    <name type="scientific">Cymbomonas tetramitiformis</name>
    <dbReference type="NCBI Taxonomy" id="36881"/>
    <lineage>
        <taxon>Eukaryota</taxon>
        <taxon>Viridiplantae</taxon>
        <taxon>Chlorophyta</taxon>
        <taxon>Pyramimonadophyceae</taxon>
        <taxon>Pyramimonadales</taxon>
        <taxon>Pyramimonadaceae</taxon>
        <taxon>Cymbomonas</taxon>
    </lineage>
</organism>
<dbReference type="Gene3D" id="3.30.40.10">
    <property type="entry name" value="Zinc/RING finger domain, C3HC4 (zinc finger)"/>
    <property type="match status" value="1"/>
</dbReference>
<evidence type="ECO:0000256" key="1">
    <source>
        <dbReference type="PROSITE-ProRule" id="PRU00175"/>
    </source>
</evidence>
<dbReference type="EMBL" id="LGRX02002869">
    <property type="protein sequence ID" value="KAK3283344.1"/>
    <property type="molecule type" value="Genomic_DNA"/>
</dbReference>
<comment type="caution">
    <text evidence="4">The sequence shown here is derived from an EMBL/GenBank/DDBJ whole genome shotgun (WGS) entry which is preliminary data.</text>
</comment>
<gene>
    <name evidence="4" type="ORF">CYMTET_8955</name>
</gene>
<evidence type="ECO:0000313" key="5">
    <source>
        <dbReference type="Proteomes" id="UP001190700"/>
    </source>
</evidence>
<evidence type="ECO:0000259" key="3">
    <source>
        <dbReference type="PROSITE" id="PS50089"/>
    </source>
</evidence>
<dbReference type="GO" id="GO:0003723">
    <property type="term" value="F:RNA binding"/>
    <property type="evidence" value="ECO:0007669"/>
    <property type="project" value="InterPro"/>
</dbReference>
<dbReference type="PROSITE" id="PS50089">
    <property type="entry name" value="ZF_RING_2"/>
    <property type="match status" value="1"/>
</dbReference>
<dbReference type="SUPFAM" id="SSF57850">
    <property type="entry name" value="RING/U-box"/>
    <property type="match status" value="1"/>
</dbReference>
<dbReference type="SUPFAM" id="SSF54791">
    <property type="entry name" value="Eukaryotic type KH-domain (KH-domain type I)"/>
    <property type="match status" value="1"/>
</dbReference>
<protein>
    <recommendedName>
        <fullName evidence="3">RING-type domain-containing protein</fullName>
    </recommendedName>
</protein>
<dbReference type="InterPro" id="IPR001841">
    <property type="entry name" value="Znf_RING"/>
</dbReference>
<dbReference type="AlphaFoldDB" id="A0AAE0GS00"/>
<dbReference type="GO" id="GO:0008270">
    <property type="term" value="F:zinc ion binding"/>
    <property type="evidence" value="ECO:0007669"/>
    <property type="project" value="UniProtKB-KW"/>
</dbReference>
<dbReference type="Gene3D" id="3.30.1370.10">
    <property type="entry name" value="K Homology domain, type 1"/>
    <property type="match status" value="1"/>
</dbReference>
<keyword evidence="5" id="KW-1185">Reference proteome</keyword>
<sequence length="209" mass="22526">MAEDGCCLVCCDNIASPVKFLPCGHHACSICVKTLRAHNIKKADAGVRCPFCRQVITAYTGEGSSQVGAQPMVPRAVGSTRVPQRQTATPQPSLHSASGQGGASERLNKKLEQLGIQERSFRIYFPTPPYDGKTYDVRWVHDFGGYYDFAGHIIGPGGRVAKQIVKESGCYSVTVCTSEGSLTRKATREEIYSGKMHVLIKGVGDVGAM</sequence>
<keyword evidence="1" id="KW-0862">Zinc</keyword>
<dbReference type="Proteomes" id="UP001190700">
    <property type="component" value="Unassembled WGS sequence"/>
</dbReference>
<accession>A0AAE0GS00</accession>
<proteinExistence type="predicted"/>
<reference evidence="4 5" key="1">
    <citation type="journal article" date="2015" name="Genome Biol. Evol.">
        <title>Comparative Genomics of a Bacterivorous Green Alga Reveals Evolutionary Causalities and Consequences of Phago-Mixotrophic Mode of Nutrition.</title>
        <authorList>
            <person name="Burns J.A."/>
            <person name="Paasch A."/>
            <person name="Narechania A."/>
            <person name="Kim E."/>
        </authorList>
    </citation>
    <scope>NUCLEOTIDE SEQUENCE [LARGE SCALE GENOMIC DNA]</scope>
    <source>
        <strain evidence="4 5">PLY_AMNH</strain>
    </source>
</reference>